<evidence type="ECO:0000313" key="2">
    <source>
        <dbReference type="Proteomes" id="UP001243364"/>
    </source>
</evidence>
<protein>
    <submittedName>
        <fullName evidence="1">Uncharacterized protein</fullName>
    </submittedName>
</protein>
<comment type="caution">
    <text evidence="1">The sequence shown here is derived from an EMBL/GenBank/DDBJ whole genome shotgun (WGS) entry which is preliminary data.</text>
</comment>
<dbReference type="EMBL" id="JAUSYA010000001">
    <property type="protein sequence ID" value="MDQ0681064.1"/>
    <property type="molecule type" value="Genomic_DNA"/>
</dbReference>
<keyword evidence="2" id="KW-1185">Reference proteome</keyword>
<evidence type="ECO:0000313" key="1">
    <source>
        <dbReference type="EMBL" id="MDQ0681064.1"/>
    </source>
</evidence>
<gene>
    <name evidence="1" type="ORF">QFZ56_000027</name>
</gene>
<proteinExistence type="predicted"/>
<accession>A0ABU0PRR4</accession>
<sequence length="39" mass="4257">MNAFTQVGVEPGEWVEVMILVPAGDCTVVVARDPRRRTG</sequence>
<dbReference type="Proteomes" id="UP001243364">
    <property type="component" value="Unassembled WGS sequence"/>
</dbReference>
<name>A0ABU0PRR4_STRAH</name>
<organism evidence="1 2">
    <name type="scientific">Streptomyces achromogenes</name>
    <dbReference type="NCBI Taxonomy" id="67255"/>
    <lineage>
        <taxon>Bacteria</taxon>
        <taxon>Bacillati</taxon>
        <taxon>Actinomycetota</taxon>
        <taxon>Actinomycetes</taxon>
        <taxon>Kitasatosporales</taxon>
        <taxon>Streptomycetaceae</taxon>
        <taxon>Streptomyces</taxon>
    </lineage>
</organism>
<reference evidence="1 2" key="1">
    <citation type="submission" date="2023-07" db="EMBL/GenBank/DDBJ databases">
        <title>Comparative genomics of wheat-associated soil bacteria to identify genetic determinants of phenazine resistance.</title>
        <authorList>
            <person name="Mouncey N."/>
        </authorList>
    </citation>
    <scope>NUCLEOTIDE SEQUENCE [LARGE SCALE GENOMIC DNA]</scope>
    <source>
        <strain evidence="1 2">W4I19-2</strain>
    </source>
</reference>